<proteinExistence type="predicted"/>
<name>A0A546XRW2_AGRTU</name>
<sequence length="148" mass="16311">MDFTQFDSRKASEKPRALHLKHPGTGKLLYDEDDKTKPCRVLVLGIEGATGQTSILESQRARMKEDRSAGEPVTVESIHANLVKDFAPLVVGFENISRGNKAAKAPDDVEWFLNLQVVNGNRAQKSFVEQVRDFATDRAAILGNESAS</sequence>
<dbReference type="AlphaFoldDB" id="A0A546XRW2"/>
<reference evidence="1 2" key="1">
    <citation type="journal article" date="2019" name="Appl. Microbiol. Biotechnol.">
        <title>Differential efficiency of wild type rhizogenic strains for rol gene transformation of plants.</title>
        <authorList>
            <person name="Desmet S."/>
            <person name="De Keyser E."/>
            <person name="Van Vaerenbergh J."/>
            <person name="Baeyen S."/>
            <person name="Van Huylenbroeck J."/>
            <person name="Geelen D."/>
            <person name="Dhooghe E."/>
        </authorList>
    </citation>
    <scope>NUCLEOTIDE SEQUENCE [LARGE SCALE GENOMIC DNA]</scope>
    <source>
        <strain evidence="1 2">MAFF210266</strain>
    </source>
</reference>
<dbReference type="EMBL" id="SGOE01000008">
    <property type="protein sequence ID" value="TRB03476.1"/>
    <property type="molecule type" value="Genomic_DNA"/>
</dbReference>
<gene>
    <name evidence="1" type="ORF">EXN61_21680</name>
</gene>
<dbReference type="Proteomes" id="UP000317023">
    <property type="component" value="Unassembled WGS sequence"/>
</dbReference>
<comment type="caution">
    <text evidence="1">The sequence shown here is derived from an EMBL/GenBank/DDBJ whole genome shotgun (WGS) entry which is preliminary data.</text>
</comment>
<evidence type="ECO:0000313" key="2">
    <source>
        <dbReference type="Proteomes" id="UP000317023"/>
    </source>
</evidence>
<dbReference type="RefSeq" id="WP_142859130.1">
    <property type="nucleotide sequence ID" value="NZ_SGOE01000008.1"/>
</dbReference>
<evidence type="ECO:0000313" key="1">
    <source>
        <dbReference type="EMBL" id="TRB03476.1"/>
    </source>
</evidence>
<accession>A0A546XRW2</accession>
<organism evidence="1 2">
    <name type="scientific">Agrobacterium tumefaciens</name>
    <dbReference type="NCBI Taxonomy" id="358"/>
    <lineage>
        <taxon>Bacteria</taxon>
        <taxon>Pseudomonadati</taxon>
        <taxon>Pseudomonadota</taxon>
        <taxon>Alphaproteobacteria</taxon>
        <taxon>Hyphomicrobiales</taxon>
        <taxon>Rhizobiaceae</taxon>
        <taxon>Rhizobium/Agrobacterium group</taxon>
        <taxon>Agrobacterium</taxon>
        <taxon>Agrobacterium tumefaciens complex</taxon>
    </lineage>
</organism>
<protein>
    <submittedName>
        <fullName evidence="1">Uncharacterized protein</fullName>
    </submittedName>
</protein>